<reference evidence="2" key="1">
    <citation type="submission" date="2018-12" db="EMBL/GenBank/DDBJ databases">
        <title>Tengunoibacter tsumagoiensis gen. nov., sp. nov., Dictyobacter kobayashii sp. nov., D. alpinus sp. nov., and D. joshuensis sp. nov. and description of Dictyobacteraceae fam. nov. within the order Ktedonobacterales isolated from Tengu-no-mugimeshi.</title>
        <authorList>
            <person name="Wang C.M."/>
            <person name="Zheng Y."/>
            <person name="Sakai Y."/>
            <person name="Toyoda A."/>
            <person name="Minakuchi Y."/>
            <person name="Abe K."/>
            <person name="Yokota A."/>
            <person name="Yabe S."/>
        </authorList>
    </citation>
    <scope>NUCLEOTIDE SEQUENCE [LARGE SCALE GENOMIC DNA]</scope>
    <source>
        <strain evidence="2">Uno11</strain>
    </source>
</reference>
<keyword evidence="2" id="KW-1185">Reference proteome</keyword>
<evidence type="ECO:0008006" key="3">
    <source>
        <dbReference type="Google" id="ProtNLM"/>
    </source>
</evidence>
<evidence type="ECO:0000313" key="1">
    <source>
        <dbReference type="EMBL" id="GCE17654.1"/>
    </source>
</evidence>
<dbReference type="AlphaFoldDB" id="A0A402AEZ9"/>
<organism evidence="1 2">
    <name type="scientific">Dictyobacter kobayashii</name>
    <dbReference type="NCBI Taxonomy" id="2014872"/>
    <lineage>
        <taxon>Bacteria</taxon>
        <taxon>Bacillati</taxon>
        <taxon>Chloroflexota</taxon>
        <taxon>Ktedonobacteria</taxon>
        <taxon>Ktedonobacterales</taxon>
        <taxon>Dictyobacteraceae</taxon>
        <taxon>Dictyobacter</taxon>
    </lineage>
</organism>
<dbReference type="EMBL" id="BIFS01000001">
    <property type="protein sequence ID" value="GCE17654.1"/>
    <property type="molecule type" value="Genomic_DNA"/>
</dbReference>
<name>A0A402AEZ9_9CHLR</name>
<evidence type="ECO:0000313" key="2">
    <source>
        <dbReference type="Proteomes" id="UP000287188"/>
    </source>
</evidence>
<dbReference type="Proteomes" id="UP000287188">
    <property type="component" value="Unassembled WGS sequence"/>
</dbReference>
<sequence>METNVDGTFFQEGDHVRIKRTQETGIINAVAGGVVYVLMDDTDENRLFAAYADADSPLELVQP</sequence>
<dbReference type="OrthoDB" id="9903266at2"/>
<proteinExistence type="predicted"/>
<accession>A0A402AEZ9</accession>
<protein>
    <recommendedName>
        <fullName evidence="3">DUF4926 domain-containing protein</fullName>
    </recommendedName>
</protein>
<comment type="caution">
    <text evidence="1">The sequence shown here is derived from an EMBL/GenBank/DDBJ whole genome shotgun (WGS) entry which is preliminary data.</text>
</comment>
<gene>
    <name evidence="1" type="ORF">KDK_14540</name>
</gene>
<dbReference type="RefSeq" id="WP_126549307.1">
    <property type="nucleotide sequence ID" value="NZ_BIFS01000001.1"/>
</dbReference>